<dbReference type="InterPro" id="IPR005490">
    <property type="entry name" value="LD_TPept_cat_dom"/>
</dbReference>
<evidence type="ECO:0000313" key="15">
    <source>
        <dbReference type="EMBL" id="SFY10819.1"/>
    </source>
</evidence>
<organism evidence="15 16">
    <name type="scientific">Streptomyces atratus</name>
    <dbReference type="NCBI Taxonomy" id="1893"/>
    <lineage>
        <taxon>Bacteria</taxon>
        <taxon>Bacillati</taxon>
        <taxon>Actinomycetota</taxon>
        <taxon>Actinomycetes</taxon>
        <taxon>Kitasatosporales</taxon>
        <taxon>Streptomycetaceae</taxon>
        <taxon>Streptomyces</taxon>
    </lineage>
</organism>
<evidence type="ECO:0000256" key="9">
    <source>
        <dbReference type="ARBA" id="ARBA00023288"/>
    </source>
</evidence>
<dbReference type="GO" id="GO:0016746">
    <property type="term" value="F:acyltransferase activity"/>
    <property type="evidence" value="ECO:0007669"/>
    <property type="project" value="UniProtKB-KW"/>
</dbReference>
<evidence type="ECO:0000256" key="5">
    <source>
        <dbReference type="ARBA" id="ARBA00022960"/>
    </source>
</evidence>
<dbReference type="FunFam" id="2.40.440.10:FF:000005">
    <property type="entry name" value="L,D-transpeptidase 2"/>
    <property type="match status" value="1"/>
</dbReference>
<gene>
    <name evidence="15" type="ORF">SAMN02787144_101117</name>
</gene>
<keyword evidence="8" id="KW-0564">Palmitate</keyword>
<evidence type="ECO:0000256" key="6">
    <source>
        <dbReference type="ARBA" id="ARBA00022984"/>
    </source>
</evidence>
<keyword evidence="9 15" id="KW-0449">Lipoprotein</keyword>
<dbReference type="AlphaFoldDB" id="A0A1K2CIU6"/>
<keyword evidence="6 13" id="KW-0573">Peptidoglycan synthesis</keyword>
<dbReference type="GO" id="GO:0008360">
    <property type="term" value="P:regulation of cell shape"/>
    <property type="evidence" value="ECO:0007669"/>
    <property type="project" value="UniProtKB-UniRule"/>
</dbReference>
<comment type="pathway">
    <text evidence="12">Glycan biosynthesis.</text>
</comment>
<evidence type="ECO:0000256" key="12">
    <source>
        <dbReference type="ARBA" id="ARBA00060592"/>
    </source>
</evidence>
<evidence type="ECO:0000256" key="10">
    <source>
        <dbReference type="ARBA" id="ARBA00023315"/>
    </source>
</evidence>
<evidence type="ECO:0000256" key="7">
    <source>
        <dbReference type="ARBA" id="ARBA00023136"/>
    </source>
</evidence>
<dbReference type="FunFam" id="2.60.40.3780:FF:000001">
    <property type="entry name" value="L,D-transpeptidase 2"/>
    <property type="match status" value="1"/>
</dbReference>
<dbReference type="CDD" id="cd13432">
    <property type="entry name" value="LDT_IgD_like_2"/>
    <property type="match status" value="1"/>
</dbReference>
<evidence type="ECO:0000256" key="8">
    <source>
        <dbReference type="ARBA" id="ARBA00023139"/>
    </source>
</evidence>
<keyword evidence="10" id="KW-0012">Acyltransferase</keyword>
<dbReference type="CDD" id="cd16913">
    <property type="entry name" value="YkuD_like"/>
    <property type="match status" value="1"/>
</dbReference>
<accession>A0A1K2CIU6</accession>
<keyword evidence="11 13" id="KW-0961">Cell wall biogenesis/degradation</keyword>
<reference evidence="15 16" key="1">
    <citation type="submission" date="2016-11" db="EMBL/GenBank/DDBJ databases">
        <authorList>
            <person name="Jaros S."/>
            <person name="Januszkiewicz K."/>
            <person name="Wedrychowicz H."/>
        </authorList>
    </citation>
    <scope>NUCLEOTIDE SEQUENCE [LARGE SCALE GENOMIC DNA]</scope>
    <source>
        <strain evidence="15 16">OK807</strain>
    </source>
</reference>
<dbReference type="GO" id="GO:0071972">
    <property type="term" value="F:peptidoglycan L,D-transpeptidase activity"/>
    <property type="evidence" value="ECO:0007669"/>
    <property type="project" value="TreeGrafter"/>
</dbReference>
<proteinExistence type="predicted"/>
<comment type="pathway">
    <text evidence="1 13">Cell wall biogenesis; peptidoglycan biosynthesis.</text>
</comment>
<evidence type="ECO:0000256" key="11">
    <source>
        <dbReference type="ARBA" id="ARBA00023316"/>
    </source>
</evidence>
<keyword evidence="3" id="KW-0808">Transferase</keyword>
<evidence type="ECO:0000259" key="14">
    <source>
        <dbReference type="PROSITE" id="PS52029"/>
    </source>
</evidence>
<protein>
    <submittedName>
        <fullName evidence="15">Lipoprotein-anchoring transpeptidase ErfK/SrfK</fullName>
    </submittedName>
</protein>
<name>A0A1K2CIU6_STRAR</name>
<evidence type="ECO:0000256" key="1">
    <source>
        <dbReference type="ARBA" id="ARBA00004752"/>
    </source>
</evidence>
<dbReference type="InterPro" id="IPR041280">
    <property type="entry name" value="Big_10"/>
</dbReference>
<evidence type="ECO:0000313" key="16">
    <source>
        <dbReference type="Proteomes" id="UP000181909"/>
    </source>
</evidence>
<dbReference type="GO" id="GO:0005576">
    <property type="term" value="C:extracellular region"/>
    <property type="evidence" value="ECO:0007669"/>
    <property type="project" value="TreeGrafter"/>
</dbReference>
<dbReference type="Gene3D" id="2.60.40.3710">
    <property type="match status" value="1"/>
</dbReference>
<dbReference type="GO" id="GO:0018104">
    <property type="term" value="P:peptidoglycan-protein cross-linking"/>
    <property type="evidence" value="ECO:0007669"/>
    <property type="project" value="TreeGrafter"/>
</dbReference>
<dbReference type="EMBL" id="FPJO01000011">
    <property type="protein sequence ID" value="SFY10819.1"/>
    <property type="molecule type" value="Genomic_DNA"/>
</dbReference>
<dbReference type="Gene3D" id="2.60.40.3780">
    <property type="match status" value="1"/>
</dbReference>
<keyword evidence="2" id="KW-1003">Cell membrane</keyword>
<keyword evidence="7" id="KW-0472">Membrane</keyword>
<dbReference type="GO" id="GO:0071555">
    <property type="term" value="P:cell wall organization"/>
    <property type="evidence" value="ECO:0007669"/>
    <property type="project" value="UniProtKB-UniRule"/>
</dbReference>
<dbReference type="PANTHER" id="PTHR30582">
    <property type="entry name" value="L,D-TRANSPEPTIDASE"/>
    <property type="match status" value="1"/>
</dbReference>
<dbReference type="PROSITE" id="PS52029">
    <property type="entry name" value="LD_TPASE"/>
    <property type="match status" value="1"/>
</dbReference>
<keyword evidence="4" id="KW-0732">Signal</keyword>
<dbReference type="Pfam" id="PF17964">
    <property type="entry name" value="Big_10"/>
    <property type="match status" value="1"/>
</dbReference>
<feature type="domain" description="L,D-TPase catalytic" evidence="14">
    <location>
        <begin position="279"/>
        <end position="415"/>
    </location>
</feature>
<dbReference type="STRING" id="1893.SAMN02787144_101117"/>
<dbReference type="PANTHER" id="PTHR30582:SF2">
    <property type="entry name" value="L,D-TRANSPEPTIDASE YCIB-RELATED"/>
    <property type="match status" value="1"/>
</dbReference>
<dbReference type="Proteomes" id="UP000181909">
    <property type="component" value="Unassembled WGS sequence"/>
</dbReference>
<sequence length="444" mass="46559">MGSRTIDGFRRSAALLGVFGDSATMEKRVMTDSKRRKGLMAASALLGGVLVLTGCNDSGESSAEGSKKSQTAEVDKAAAQDASEAQIAISPKNGATNASINKDAKVTVAKGTLSEVTMTTAAGAAVKGTLSADGKSWKPDGQLERSTTYKISATAKDSKGREAHENSSFTTVSPANSFIGNFTPEDGSTVGVGMPVSINFNKAITDKKAVEAGVTVTSSSGQQVVGHWFNSQRLDLRPEQYWQSGSTVTLKLALDGVEGADGVFGVQQKTVTFKVGRNQVSTVDAKTKMMTVTQDGKTIRTIPISAGSPDNPTYNGQMVISEKFKETRMNGATVGFTDSDGKGEYDIKDVPHAMRLSTSGTFLHGNYWGARSIFGSANTSHGCVGLADVKGAGDAGQPAAWFYNNSMVGDVVIVKNSPDRTITPDNGLNGWNMSWAEWTAGSQA</sequence>
<evidence type="ECO:0000256" key="3">
    <source>
        <dbReference type="ARBA" id="ARBA00022679"/>
    </source>
</evidence>
<evidence type="ECO:0000256" key="13">
    <source>
        <dbReference type="PROSITE-ProRule" id="PRU01373"/>
    </source>
</evidence>
<dbReference type="InterPro" id="IPR038063">
    <property type="entry name" value="Transpep_catalytic_dom"/>
</dbReference>
<dbReference type="UniPathway" id="UPA00219"/>
<dbReference type="InterPro" id="IPR050979">
    <property type="entry name" value="LD-transpeptidase"/>
</dbReference>
<keyword evidence="5 13" id="KW-0133">Cell shape</keyword>
<dbReference type="SUPFAM" id="SSF141523">
    <property type="entry name" value="L,D-transpeptidase catalytic domain-like"/>
    <property type="match status" value="1"/>
</dbReference>
<evidence type="ECO:0000256" key="4">
    <source>
        <dbReference type="ARBA" id="ARBA00022729"/>
    </source>
</evidence>
<feature type="active site" description="Proton donor/acceptor" evidence="13">
    <location>
        <position position="364"/>
    </location>
</feature>
<evidence type="ECO:0000256" key="2">
    <source>
        <dbReference type="ARBA" id="ARBA00022475"/>
    </source>
</evidence>
<feature type="active site" description="Nucleophile" evidence="13">
    <location>
        <position position="383"/>
    </location>
</feature>
<dbReference type="Gene3D" id="2.40.440.10">
    <property type="entry name" value="L,D-transpeptidase catalytic domain-like"/>
    <property type="match status" value="1"/>
</dbReference>
<dbReference type="Pfam" id="PF03734">
    <property type="entry name" value="YkuD"/>
    <property type="match status" value="1"/>
</dbReference>